<dbReference type="GO" id="GO:0005886">
    <property type="term" value="C:plasma membrane"/>
    <property type="evidence" value="ECO:0007669"/>
    <property type="project" value="InterPro"/>
</dbReference>
<dbReference type="WBParaSite" id="EEL_0000833801-mRNA-1">
    <property type="protein sequence ID" value="EEL_0000833801-mRNA-1"/>
    <property type="gene ID" value="EEL_0000833801"/>
</dbReference>
<evidence type="ECO:0000313" key="1">
    <source>
        <dbReference type="Proteomes" id="UP000050640"/>
    </source>
</evidence>
<dbReference type="AlphaFoldDB" id="A0A0R3S116"/>
<dbReference type="Pfam" id="PF10166">
    <property type="entry name" value="DUF2368"/>
    <property type="match status" value="1"/>
</dbReference>
<proteinExistence type="predicted"/>
<dbReference type="Proteomes" id="UP000050640">
    <property type="component" value="Unplaced"/>
</dbReference>
<organism evidence="1 2">
    <name type="scientific">Elaeophora elaphi</name>
    <dbReference type="NCBI Taxonomy" id="1147741"/>
    <lineage>
        <taxon>Eukaryota</taxon>
        <taxon>Metazoa</taxon>
        <taxon>Ecdysozoa</taxon>
        <taxon>Nematoda</taxon>
        <taxon>Chromadorea</taxon>
        <taxon>Rhabditida</taxon>
        <taxon>Spirurina</taxon>
        <taxon>Spiruromorpha</taxon>
        <taxon>Filarioidea</taxon>
        <taxon>Onchocercidae</taxon>
        <taxon>Elaeophora</taxon>
    </lineage>
</organism>
<sequence>MNKESMVNTIRLLENQKVEREIAFQEALDERKRALELAKLQYAYPYKAVASIAVTLISGVSTYRHKNLLYLIPVAIALPYLAYETDASLGRNTERIKRRADLLYRKRLAEHEPHILMADIKHRLKELQGGSDVE</sequence>
<reference evidence="2" key="1">
    <citation type="submission" date="2017-02" db="UniProtKB">
        <authorList>
            <consortium name="WormBaseParasite"/>
        </authorList>
    </citation>
    <scope>IDENTIFICATION</scope>
</reference>
<protein>
    <submittedName>
        <fullName evidence="2">Plasminogen receptor (KT)</fullName>
    </submittedName>
</protein>
<name>A0A0R3S116_9BILA</name>
<evidence type="ECO:0000313" key="2">
    <source>
        <dbReference type="WBParaSite" id="EEL_0000833801-mRNA-1"/>
    </source>
</evidence>
<accession>A0A0R3S116</accession>
<dbReference type="InterPro" id="IPR019319">
    <property type="entry name" value="Plg-R(KT)"/>
</dbReference>
<dbReference type="STRING" id="1147741.A0A0R3S116"/>
<keyword evidence="1" id="KW-1185">Reference proteome</keyword>